<dbReference type="InterPro" id="IPR047157">
    <property type="entry name" value="PHRF1/Atg35"/>
</dbReference>
<dbReference type="GeneID" id="100908098"/>
<dbReference type="Proteomes" id="UP000694867">
    <property type="component" value="Unplaced"/>
</dbReference>
<dbReference type="InterPro" id="IPR001965">
    <property type="entry name" value="Znf_PHD"/>
</dbReference>
<dbReference type="InterPro" id="IPR019786">
    <property type="entry name" value="Zinc_finger_PHD-type_CS"/>
</dbReference>
<dbReference type="GO" id="GO:0008270">
    <property type="term" value="F:zinc ion binding"/>
    <property type="evidence" value="ECO:0007669"/>
    <property type="project" value="UniProtKB-KW"/>
</dbReference>
<dbReference type="InterPro" id="IPR019787">
    <property type="entry name" value="Znf_PHD-finger"/>
</dbReference>
<dbReference type="PROSITE" id="PS00518">
    <property type="entry name" value="ZF_RING_1"/>
    <property type="match status" value="1"/>
</dbReference>
<dbReference type="RefSeq" id="XP_003745841.1">
    <property type="nucleotide sequence ID" value="XM_003745793.1"/>
</dbReference>
<dbReference type="Pfam" id="PF00628">
    <property type="entry name" value="PHD"/>
    <property type="match status" value="1"/>
</dbReference>
<organism evidence="8 9">
    <name type="scientific">Galendromus occidentalis</name>
    <name type="common">western predatory mite</name>
    <dbReference type="NCBI Taxonomy" id="34638"/>
    <lineage>
        <taxon>Eukaryota</taxon>
        <taxon>Metazoa</taxon>
        <taxon>Ecdysozoa</taxon>
        <taxon>Arthropoda</taxon>
        <taxon>Chelicerata</taxon>
        <taxon>Arachnida</taxon>
        <taxon>Acari</taxon>
        <taxon>Parasitiformes</taxon>
        <taxon>Mesostigmata</taxon>
        <taxon>Gamasina</taxon>
        <taxon>Phytoseioidea</taxon>
        <taxon>Phytoseiidae</taxon>
        <taxon>Typhlodrominae</taxon>
        <taxon>Galendromus</taxon>
    </lineage>
</organism>
<keyword evidence="1" id="KW-0479">Metal-binding</keyword>
<dbReference type="PROSITE" id="PS50089">
    <property type="entry name" value="ZF_RING_2"/>
    <property type="match status" value="1"/>
</dbReference>
<keyword evidence="8" id="KW-1185">Reference proteome</keyword>
<protein>
    <submittedName>
        <fullName evidence="9">PHD and RING finger domain-containing protein 1</fullName>
    </submittedName>
</protein>
<dbReference type="Pfam" id="PF13639">
    <property type="entry name" value="zf-RING_2"/>
    <property type="match status" value="1"/>
</dbReference>
<evidence type="ECO:0000256" key="1">
    <source>
        <dbReference type="ARBA" id="ARBA00022723"/>
    </source>
</evidence>
<dbReference type="SMART" id="SM00184">
    <property type="entry name" value="RING"/>
    <property type="match status" value="2"/>
</dbReference>
<dbReference type="PANTHER" id="PTHR12618:SF20">
    <property type="entry name" value="PHD AND RING FINGER DOMAIN-CONTAINING PROTEIN 1"/>
    <property type="match status" value="1"/>
</dbReference>
<feature type="compositionally biased region" description="Polar residues" evidence="5">
    <location>
        <begin position="25"/>
        <end position="51"/>
    </location>
</feature>
<keyword evidence="3" id="KW-0862">Zinc</keyword>
<reference evidence="9" key="1">
    <citation type="submission" date="2025-08" db="UniProtKB">
        <authorList>
            <consortium name="RefSeq"/>
        </authorList>
    </citation>
    <scope>IDENTIFICATION</scope>
</reference>
<dbReference type="InterPro" id="IPR011011">
    <property type="entry name" value="Znf_FYVE_PHD"/>
</dbReference>
<evidence type="ECO:0000256" key="2">
    <source>
        <dbReference type="ARBA" id="ARBA00022771"/>
    </source>
</evidence>
<dbReference type="KEGG" id="goe:100908098"/>
<dbReference type="PANTHER" id="PTHR12618">
    <property type="entry name" value="PHD AND RING FINGER DOMAIN-CONTAINING PROTEIN 1"/>
    <property type="match status" value="1"/>
</dbReference>
<keyword evidence="2 4" id="KW-0863">Zinc-finger</keyword>
<evidence type="ECO:0000256" key="5">
    <source>
        <dbReference type="SAM" id="MobiDB-lite"/>
    </source>
</evidence>
<evidence type="ECO:0000256" key="3">
    <source>
        <dbReference type="ARBA" id="ARBA00022833"/>
    </source>
</evidence>
<dbReference type="InterPro" id="IPR017907">
    <property type="entry name" value="Znf_RING_CS"/>
</dbReference>
<dbReference type="SMART" id="SM00249">
    <property type="entry name" value="PHD"/>
    <property type="match status" value="1"/>
</dbReference>
<feature type="domain" description="PHD-type" evidence="6">
    <location>
        <begin position="170"/>
        <end position="220"/>
    </location>
</feature>
<evidence type="ECO:0000259" key="7">
    <source>
        <dbReference type="PROSITE" id="PS50089"/>
    </source>
</evidence>
<accession>A0AAJ6VZN7</accession>
<evidence type="ECO:0000259" key="6">
    <source>
        <dbReference type="PROSITE" id="PS50016"/>
    </source>
</evidence>
<dbReference type="PROSITE" id="PS50016">
    <property type="entry name" value="ZF_PHD_2"/>
    <property type="match status" value="1"/>
</dbReference>
<dbReference type="InterPro" id="IPR001841">
    <property type="entry name" value="Znf_RING"/>
</dbReference>
<feature type="domain" description="RING-type" evidence="7">
    <location>
        <begin position="91"/>
        <end position="133"/>
    </location>
</feature>
<dbReference type="AlphaFoldDB" id="A0AAJ6VZN7"/>
<gene>
    <name evidence="9" type="primary">LOC100908098</name>
</gene>
<dbReference type="Gene3D" id="3.30.40.10">
    <property type="entry name" value="Zinc/RING finger domain, C3HC4 (zinc finger)"/>
    <property type="match status" value="2"/>
</dbReference>
<proteinExistence type="predicted"/>
<dbReference type="SUPFAM" id="SSF57903">
    <property type="entry name" value="FYVE/PHD zinc finger"/>
    <property type="match status" value="1"/>
</dbReference>
<name>A0AAJ6VZN7_9ACAR</name>
<dbReference type="InterPro" id="IPR013083">
    <property type="entry name" value="Znf_RING/FYVE/PHD"/>
</dbReference>
<evidence type="ECO:0000256" key="4">
    <source>
        <dbReference type="PROSITE-ProRule" id="PRU00175"/>
    </source>
</evidence>
<dbReference type="PROSITE" id="PS01359">
    <property type="entry name" value="ZF_PHD_1"/>
    <property type="match status" value="1"/>
</dbReference>
<feature type="region of interest" description="Disordered" evidence="5">
    <location>
        <begin position="20"/>
        <end position="58"/>
    </location>
</feature>
<evidence type="ECO:0000313" key="9">
    <source>
        <dbReference type="RefSeq" id="XP_003745841.1"/>
    </source>
</evidence>
<evidence type="ECO:0000313" key="8">
    <source>
        <dbReference type="Proteomes" id="UP000694867"/>
    </source>
</evidence>
<dbReference type="SUPFAM" id="SSF57850">
    <property type="entry name" value="RING/U-box"/>
    <property type="match status" value="1"/>
</dbReference>
<sequence>MSASSSSTISLGRSRRCLRRILPTSPESSGDSPVLQRRTTINKRVTNPIESTESESDREIRIPRMMDAESRAVFTSETEYDSDSAGKDIICPICLGKTYTSQLQGRPDSCSHTFCLECIKTWSRSKATCVLCRSPFSNIKVILRDEVLEILPVEVDPPQLNESDSFLRNNPVCRVCRSSEFEDSMLLCQWCGDAYHAQCLWPRPSSAVRGRWLCPQCQAPTPEDDSDDSYRPEEYVNAPRQRIISRPLWNRLAALRPTRNRLATIRAAMHRR</sequence>